<evidence type="ECO:0000256" key="3">
    <source>
        <dbReference type="ARBA" id="ARBA00011881"/>
    </source>
</evidence>
<organism evidence="9 10">
    <name type="scientific">Mycobacterium dioxanotrophicus</name>
    <dbReference type="NCBI Taxonomy" id="482462"/>
    <lineage>
        <taxon>Bacteria</taxon>
        <taxon>Bacillati</taxon>
        <taxon>Actinomycetota</taxon>
        <taxon>Actinomycetes</taxon>
        <taxon>Mycobacteriales</taxon>
        <taxon>Mycobacteriaceae</taxon>
        <taxon>Mycobacterium</taxon>
    </lineage>
</organism>
<evidence type="ECO:0000256" key="1">
    <source>
        <dbReference type="ARBA" id="ARBA00001933"/>
    </source>
</evidence>
<evidence type="ECO:0000313" key="10">
    <source>
        <dbReference type="Proteomes" id="UP000195331"/>
    </source>
</evidence>
<dbReference type="GO" id="GO:0030170">
    <property type="term" value="F:pyridoxal phosphate binding"/>
    <property type="evidence" value="ECO:0007669"/>
    <property type="project" value="InterPro"/>
</dbReference>
<dbReference type="InterPro" id="IPR015421">
    <property type="entry name" value="PyrdxlP-dep_Trfase_major"/>
</dbReference>
<dbReference type="OrthoDB" id="9780685at2"/>
<gene>
    <name evidence="9" type="ORF">BTO20_35200</name>
</gene>
<dbReference type="GO" id="GO:0005737">
    <property type="term" value="C:cytoplasm"/>
    <property type="evidence" value="ECO:0007669"/>
    <property type="project" value="TreeGrafter"/>
</dbReference>
<evidence type="ECO:0000256" key="2">
    <source>
        <dbReference type="ARBA" id="ARBA00009077"/>
    </source>
</evidence>
<dbReference type="InterPro" id="IPR015422">
    <property type="entry name" value="PyrdxlP-dep_Trfase_small"/>
</dbReference>
<dbReference type="GO" id="GO:0019346">
    <property type="term" value="P:transsulfuration"/>
    <property type="evidence" value="ECO:0007669"/>
    <property type="project" value="InterPro"/>
</dbReference>
<comment type="cofactor">
    <cofactor evidence="1 8">
        <name>pyridoxal 5'-phosphate</name>
        <dbReference type="ChEBI" id="CHEBI:597326"/>
    </cofactor>
</comment>
<evidence type="ECO:0000256" key="5">
    <source>
        <dbReference type="ARBA" id="ARBA00022898"/>
    </source>
</evidence>
<dbReference type="GO" id="GO:0071269">
    <property type="term" value="P:L-homocysteine biosynthetic process"/>
    <property type="evidence" value="ECO:0007669"/>
    <property type="project" value="TreeGrafter"/>
</dbReference>
<comment type="similarity">
    <text evidence="2 8">Belongs to the trans-sulfuration enzymes family.</text>
</comment>
<keyword evidence="5 7" id="KW-0663">Pyridoxal phosphate</keyword>
<evidence type="ECO:0000256" key="4">
    <source>
        <dbReference type="ARBA" id="ARBA00022679"/>
    </source>
</evidence>
<keyword evidence="10" id="KW-1185">Reference proteome</keyword>
<dbReference type="InterPro" id="IPR015424">
    <property type="entry name" value="PyrdxlP-dep_Trfase"/>
</dbReference>
<accession>A0A1Y0CCW1</accession>
<evidence type="ECO:0000313" key="9">
    <source>
        <dbReference type="EMBL" id="ART73098.1"/>
    </source>
</evidence>
<dbReference type="PANTHER" id="PTHR43797">
    <property type="entry name" value="HOMOCYSTEINE/CYSTEINE SYNTHASE"/>
    <property type="match status" value="1"/>
</dbReference>
<feature type="modified residue" description="N6-(pyridoxal phosphate)lysine" evidence="7">
    <location>
        <position position="209"/>
    </location>
</feature>
<dbReference type="PROSITE" id="PS00868">
    <property type="entry name" value="CYS_MET_METAB_PP"/>
    <property type="match status" value="1"/>
</dbReference>
<name>A0A1Y0CCW1_9MYCO</name>
<dbReference type="Gene3D" id="3.90.1150.10">
    <property type="entry name" value="Aspartate Aminotransferase, domain 1"/>
    <property type="match status" value="1"/>
</dbReference>
<dbReference type="InterPro" id="IPR000277">
    <property type="entry name" value="Cys/Met-Metab_PyrdxlP-dep_enz"/>
</dbReference>
<evidence type="ECO:0000256" key="8">
    <source>
        <dbReference type="RuleBase" id="RU362118"/>
    </source>
</evidence>
<sequence>MTDRIFGLATRAIHAGQRPDAGTGARVTPIYANASFVFTDTDDAANLFALQKYGNVYSRIANPTVAAFEECIASLENGLGAVATASGLSAQFAVFAALAGAGDHIVSAASLYGGTVTQLDVSLRRFGIDTTFVAGTDPADYAAAITDRTRLLYAEVIANPSGEIADLAGLAEVAHAAGLPLVVDATVATPALCRPIEHGADIVVHSATKFLGGHGTTLGGVAVDSGRFDWGNGKFPALTEPVASYGGLSWWGNFGEYGFLTKLRSEQLRDLGAALAPQSAFQLLQGVQTLPQRMAAHIANARAVAQWLEDDPRVSYVRWAGLPSHPHHQRAARYLPDGPGAVFAFGVTGGRAAGEKFINSVQLASHLANIGDVRTLVIHPASTTHRQLTDEQLRTAGVGPELVRISVGIEDVDDIIWDLDQALTEAAKDD</sequence>
<dbReference type="PIRSF" id="PIRSF001434">
    <property type="entry name" value="CGS"/>
    <property type="match status" value="1"/>
</dbReference>
<dbReference type="SUPFAM" id="SSF53383">
    <property type="entry name" value="PLP-dependent transferases"/>
    <property type="match status" value="1"/>
</dbReference>
<keyword evidence="4 9" id="KW-0808">Transferase</keyword>
<evidence type="ECO:0000256" key="7">
    <source>
        <dbReference type="PIRSR" id="PIRSR001434-2"/>
    </source>
</evidence>
<dbReference type="GO" id="GO:0003961">
    <property type="term" value="F:O-acetylhomoserine aminocarboxypropyltransferase activity"/>
    <property type="evidence" value="ECO:0007669"/>
    <property type="project" value="TreeGrafter"/>
</dbReference>
<dbReference type="GO" id="GO:0004124">
    <property type="term" value="F:cysteine synthase activity"/>
    <property type="evidence" value="ECO:0007669"/>
    <property type="project" value="TreeGrafter"/>
</dbReference>
<dbReference type="InterPro" id="IPR006235">
    <property type="entry name" value="OAc-hSer/O-AcSer_sulfhydrylase"/>
</dbReference>
<evidence type="ECO:0000256" key="6">
    <source>
        <dbReference type="ARBA" id="ARBA00023167"/>
    </source>
</evidence>
<dbReference type="NCBIfam" id="TIGR01326">
    <property type="entry name" value="OAH_OAS_sulfhy"/>
    <property type="match status" value="1"/>
</dbReference>
<dbReference type="RefSeq" id="WP_087080992.1">
    <property type="nucleotide sequence ID" value="NZ_CP020809.1"/>
</dbReference>
<reference evidence="9 10" key="1">
    <citation type="submission" date="2017-04" db="EMBL/GenBank/DDBJ databases">
        <title>Whole Genome Sequence of 1,4-Dioxane Degrading Bacterium Mycobacterium dioxanotrophicus PH-06.</title>
        <authorList>
            <person name="He Y."/>
        </authorList>
    </citation>
    <scope>NUCLEOTIDE SEQUENCE [LARGE SCALE GENOMIC DNA]</scope>
    <source>
        <strain evidence="9 10">PH-06</strain>
    </source>
</reference>
<keyword evidence="6" id="KW-0028">Amino-acid biosynthesis</keyword>
<dbReference type="FunFam" id="3.40.640.10:FF:000035">
    <property type="entry name" value="O-succinylhomoserine sulfhydrylase"/>
    <property type="match status" value="1"/>
</dbReference>
<dbReference type="Pfam" id="PF01053">
    <property type="entry name" value="Cys_Met_Meta_PP"/>
    <property type="match status" value="1"/>
</dbReference>
<comment type="subunit">
    <text evidence="3">Homotetramer.</text>
</comment>
<dbReference type="EMBL" id="CP020809">
    <property type="protein sequence ID" value="ART73098.1"/>
    <property type="molecule type" value="Genomic_DNA"/>
</dbReference>
<dbReference type="Gene3D" id="3.40.640.10">
    <property type="entry name" value="Type I PLP-dependent aspartate aminotransferase-like (Major domain)"/>
    <property type="match status" value="1"/>
</dbReference>
<dbReference type="InterPro" id="IPR054542">
    <property type="entry name" value="Cys_met_metab_PP"/>
</dbReference>
<dbReference type="Proteomes" id="UP000195331">
    <property type="component" value="Chromosome"/>
</dbReference>
<dbReference type="GO" id="GO:0006535">
    <property type="term" value="P:cysteine biosynthetic process from serine"/>
    <property type="evidence" value="ECO:0007669"/>
    <property type="project" value="TreeGrafter"/>
</dbReference>
<dbReference type="CDD" id="cd00614">
    <property type="entry name" value="CGS_like"/>
    <property type="match status" value="1"/>
</dbReference>
<dbReference type="KEGG" id="mdx:BTO20_35200"/>
<dbReference type="AlphaFoldDB" id="A0A1Y0CCW1"/>
<dbReference type="PANTHER" id="PTHR43797:SF2">
    <property type="entry name" value="HOMOCYSTEINE_CYSTEINE SYNTHASE"/>
    <property type="match status" value="1"/>
</dbReference>
<keyword evidence="6" id="KW-0486">Methionine biosynthesis</keyword>
<protein>
    <submittedName>
        <fullName evidence="9">O-acetylhomoserine aminocarboxypropyltransferase</fullName>
    </submittedName>
</protein>
<proteinExistence type="inferred from homology"/>